<keyword evidence="3 6" id="KW-0687">Ribonucleoprotein</keyword>
<dbReference type="EMBL" id="GBHO01008361">
    <property type="protein sequence ID" value="JAG35243.1"/>
    <property type="molecule type" value="Transcribed_RNA"/>
</dbReference>
<evidence type="ECO:0000256" key="6">
    <source>
        <dbReference type="RuleBase" id="RU366057"/>
    </source>
</evidence>
<evidence type="ECO:0000256" key="1">
    <source>
        <dbReference type="ARBA" id="ARBA00009106"/>
    </source>
</evidence>
<evidence type="ECO:0000313" key="9">
    <source>
        <dbReference type="EMBL" id="JAQ16818.1"/>
    </source>
</evidence>
<proteinExistence type="inferred from homology"/>
<dbReference type="Pfam" id="PF03297">
    <property type="entry name" value="Ribosomal_S25"/>
    <property type="match status" value="1"/>
</dbReference>
<dbReference type="GO" id="GO:1990904">
    <property type="term" value="C:ribonucleoprotein complex"/>
    <property type="evidence" value="ECO:0007669"/>
    <property type="project" value="UniProtKB-KW"/>
</dbReference>
<reference evidence="8" key="2">
    <citation type="submission" date="2014-07" db="EMBL/GenBank/DDBJ databases">
        <authorList>
            <person name="Hull J."/>
        </authorList>
    </citation>
    <scope>NUCLEOTIDE SEQUENCE</scope>
</reference>
<evidence type="ECO:0000256" key="7">
    <source>
        <dbReference type="SAM" id="MobiDB-lite"/>
    </source>
</evidence>
<reference evidence="9" key="3">
    <citation type="journal article" date="2016" name="Gigascience">
        <title>De novo construction of an expanded transcriptome assembly for the western tarnished plant bug, Lygus hesperus.</title>
        <authorList>
            <person name="Tassone E.E."/>
            <person name="Geib S.M."/>
            <person name="Hall B."/>
            <person name="Fabrick J.A."/>
            <person name="Brent C.S."/>
            <person name="Hull J.J."/>
        </authorList>
    </citation>
    <scope>NUCLEOTIDE SEQUENCE</scope>
</reference>
<feature type="compositionally biased region" description="Basic residues" evidence="7">
    <location>
        <begin position="19"/>
        <end position="30"/>
    </location>
</feature>
<dbReference type="AlphaFoldDB" id="A0A0A9YVX0"/>
<name>A0A0A9YVX0_LYGHE</name>
<evidence type="ECO:0000256" key="5">
    <source>
        <dbReference type="ARBA" id="ARBA00045746"/>
    </source>
</evidence>
<feature type="region of interest" description="Disordered" evidence="7">
    <location>
        <begin position="1"/>
        <end position="30"/>
    </location>
</feature>
<reference evidence="8" key="1">
    <citation type="journal article" date="2014" name="PLoS ONE">
        <title>Transcriptome-Based Identification of ABC Transporters in the Western Tarnished Plant Bug Lygus hesperus.</title>
        <authorList>
            <person name="Hull J.J."/>
            <person name="Chaney K."/>
            <person name="Geib S.M."/>
            <person name="Fabrick J.A."/>
            <person name="Brent C.S."/>
            <person name="Walsh D."/>
            <person name="Lavine L.C."/>
        </authorList>
    </citation>
    <scope>NUCLEOTIDE SEQUENCE</scope>
</reference>
<evidence type="ECO:0000256" key="4">
    <source>
        <dbReference type="ARBA" id="ARBA00035021"/>
    </source>
</evidence>
<protein>
    <recommendedName>
        <fullName evidence="6">40S ribosomal protein S25</fullName>
    </recommendedName>
</protein>
<dbReference type="Gene3D" id="1.10.10.10">
    <property type="entry name" value="Winged helix-like DNA-binding domain superfamily/Winged helix DNA-binding domain"/>
    <property type="match status" value="1"/>
</dbReference>
<evidence type="ECO:0000313" key="8">
    <source>
        <dbReference type="EMBL" id="JAG35243.1"/>
    </source>
</evidence>
<sequence>MPPKIGQSKKAKVEAANKGGKKTTKKWSKGHTREALQNAVMFDKDTYTKLRTEVPKYKVITPSLISDRLKIAVSLASAGLKQLCRERLIRLVSCSSKHRVYTRNLQQAAAPAAVEPTGKAAAAAAAAVKDEE</sequence>
<dbReference type="EMBL" id="GDHC01001811">
    <property type="protein sequence ID" value="JAQ16818.1"/>
    <property type="molecule type" value="Transcribed_RNA"/>
</dbReference>
<organism evidence="8">
    <name type="scientific">Lygus hesperus</name>
    <name type="common">Western plant bug</name>
    <dbReference type="NCBI Taxonomy" id="30085"/>
    <lineage>
        <taxon>Eukaryota</taxon>
        <taxon>Metazoa</taxon>
        <taxon>Ecdysozoa</taxon>
        <taxon>Arthropoda</taxon>
        <taxon>Hexapoda</taxon>
        <taxon>Insecta</taxon>
        <taxon>Pterygota</taxon>
        <taxon>Neoptera</taxon>
        <taxon>Paraneoptera</taxon>
        <taxon>Hemiptera</taxon>
        <taxon>Heteroptera</taxon>
        <taxon>Panheteroptera</taxon>
        <taxon>Cimicomorpha</taxon>
        <taxon>Miridae</taxon>
        <taxon>Mirini</taxon>
        <taxon>Lygus</taxon>
    </lineage>
</organism>
<comment type="similarity">
    <text evidence="1 6">Belongs to the eukaryotic ribosomal protein eS25 family.</text>
</comment>
<evidence type="ECO:0000256" key="3">
    <source>
        <dbReference type="ARBA" id="ARBA00023274"/>
    </source>
</evidence>
<comment type="function">
    <text evidence="5">Component of the small ribosomal subunit. The ribosome is a large ribonucleoprotein complex responsible for the synthesis of proteins in the cell.</text>
</comment>
<dbReference type="InterPro" id="IPR036388">
    <property type="entry name" value="WH-like_DNA-bd_sf"/>
</dbReference>
<comment type="subunit">
    <text evidence="4">Component of the small ribosomal subunit.</text>
</comment>
<evidence type="ECO:0000256" key="2">
    <source>
        <dbReference type="ARBA" id="ARBA00022980"/>
    </source>
</evidence>
<keyword evidence="2 6" id="KW-0689">Ribosomal protein</keyword>
<dbReference type="InterPro" id="IPR004977">
    <property type="entry name" value="Ribosomal_eS25"/>
</dbReference>
<gene>
    <name evidence="8" type="primary">RPS25</name>
    <name evidence="8" type="ORF">CM83_14803</name>
    <name evidence="9" type="ORF">g.28891</name>
</gene>
<dbReference type="PANTHER" id="PTHR12850">
    <property type="entry name" value="40S RIBOSOMAL PROTEIN S25"/>
    <property type="match status" value="1"/>
</dbReference>
<accession>A0A0A9YVX0</accession>
<dbReference type="GO" id="GO:0005840">
    <property type="term" value="C:ribosome"/>
    <property type="evidence" value="ECO:0007669"/>
    <property type="project" value="UniProtKB-KW"/>
</dbReference>